<reference evidence="2 3" key="1">
    <citation type="submission" date="2022-06" db="EMBL/GenBank/DDBJ databases">
        <title>Mesorhizobium sp. strain RP14 Genome sequencing and assembly.</title>
        <authorList>
            <person name="Kim I."/>
        </authorList>
    </citation>
    <scope>NUCLEOTIDE SEQUENCE [LARGE SCALE GENOMIC DNA]</scope>
    <source>
        <strain evidence="3">RP14(2022)</strain>
    </source>
</reference>
<sequence length="109" mass="12061">MSDANAPSPAEAVTRRVPYHFAYHSPLACRIAPSMARYFFHVFDGEWRPDAIGAEFADVEAARAYGRELVSDMLAAGTLVEALAGAHELIIDNDQGDRIMSLRVEERHT</sequence>
<feature type="domain" description="DUF6894" evidence="1">
    <location>
        <begin position="37"/>
        <end position="104"/>
    </location>
</feature>
<keyword evidence="3" id="KW-1185">Reference proteome</keyword>
<evidence type="ECO:0000313" key="3">
    <source>
        <dbReference type="Proteomes" id="UP001205906"/>
    </source>
</evidence>
<name>A0ABT1C6U0_9HYPH</name>
<comment type="caution">
    <text evidence="2">The sequence shown here is derived from an EMBL/GenBank/DDBJ whole genome shotgun (WGS) entry which is preliminary data.</text>
</comment>
<organism evidence="2 3">
    <name type="scientific">Mesorhizobium liriopis</name>
    <dbReference type="NCBI Taxonomy" id="2953882"/>
    <lineage>
        <taxon>Bacteria</taxon>
        <taxon>Pseudomonadati</taxon>
        <taxon>Pseudomonadota</taxon>
        <taxon>Alphaproteobacteria</taxon>
        <taxon>Hyphomicrobiales</taxon>
        <taxon>Phyllobacteriaceae</taxon>
        <taxon>Mesorhizobium</taxon>
    </lineage>
</organism>
<protein>
    <recommendedName>
        <fullName evidence="1">DUF6894 domain-containing protein</fullName>
    </recommendedName>
</protein>
<dbReference type="Proteomes" id="UP001205906">
    <property type="component" value="Unassembled WGS sequence"/>
</dbReference>
<dbReference type="RefSeq" id="WP_252818972.1">
    <property type="nucleotide sequence ID" value="NZ_JAMXQS010000005.1"/>
</dbReference>
<evidence type="ECO:0000313" key="2">
    <source>
        <dbReference type="EMBL" id="MCO6050383.1"/>
    </source>
</evidence>
<proteinExistence type="predicted"/>
<dbReference type="EMBL" id="JAMXQS010000005">
    <property type="protein sequence ID" value="MCO6050383.1"/>
    <property type="molecule type" value="Genomic_DNA"/>
</dbReference>
<dbReference type="Pfam" id="PF21834">
    <property type="entry name" value="DUF6894"/>
    <property type="match status" value="1"/>
</dbReference>
<dbReference type="InterPro" id="IPR054189">
    <property type="entry name" value="DUF6894"/>
</dbReference>
<evidence type="ECO:0000259" key="1">
    <source>
        <dbReference type="Pfam" id="PF21834"/>
    </source>
</evidence>
<accession>A0ABT1C6U0</accession>
<gene>
    <name evidence="2" type="ORF">NGM99_11370</name>
</gene>